<dbReference type="CDD" id="cd03443">
    <property type="entry name" value="PaaI_thioesterase"/>
    <property type="match status" value="1"/>
</dbReference>
<comment type="similarity">
    <text evidence="1">Belongs to the thioesterase PaaI family.</text>
</comment>
<name>A0A1C0AI59_9ACTN</name>
<dbReference type="SUPFAM" id="SSF54637">
    <property type="entry name" value="Thioesterase/thiol ester dehydrase-isomerase"/>
    <property type="match status" value="1"/>
</dbReference>
<dbReference type="PANTHER" id="PTHR43240">
    <property type="entry name" value="1,4-DIHYDROXY-2-NAPHTHOYL-COA THIOESTERASE 1"/>
    <property type="match status" value="1"/>
</dbReference>
<evidence type="ECO:0000313" key="4">
    <source>
        <dbReference type="EMBL" id="OCL31708.1"/>
    </source>
</evidence>
<comment type="caution">
    <text evidence="4">The sequence shown here is derived from an EMBL/GenBank/DDBJ whole genome shotgun (WGS) entry which is preliminary data.</text>
</comment>
<gene>
    <name evidence="4" type="ORF">BCR15_08760</name>
</gene>
<dbReference type="InterPro" id="IPR006683">
    <property type="entry name" value="Thioestr_dom"/>
</dbReference>
<accession>A0A1C0AI59</accession>
<dbReference type="PANTHER" id="PTHR43240:SF5">
    <property type="entry name" value="1,4-DIHYDROXY-2-NAPHTHOYL-COA THIOESTERASE 1"/>
    <property type="match status" value="1"/>
</dbReference>
<dbReference type="Gene3D" id="3.10.129.10">
    <property type="entry name" value="Hotdog Thioesterase"/>
    <property type="match status" value="1"/>
</dbReference>
<evidence type="ECO:0000259" key="3">
    <source>
        <dbReference type="Pfam" id="PF03061"/>
    </source>
</evidence>
<dbReference type="Proteomes" id="UP000093501">
    <property type="component" value="Unassembled WGS sequence"/>
</dbReference>
<dbReference type="RefSeq" id="WP_068752485.1">
    <property type="nucleotide sequence ID" value="NZ_MBQD01000025.1"/>
</dbReference>
<feature type="domain" description="Thioesterase" evidence="3">
    <location>
        <begin position="44"/>
        <end position="120"/>
    </location>
</feature>
<dbReference type="GO" id="GO:0005829">
    <property type="term" value="C:cytosol"/>
    <property type="evidence" value="ECO:0007669"/>
    <property type="project" value="TreeGrafter"/>
</dbReference>
<proteinExistence type="inferred from homology"/>
<dbReference type="EMBL" id="MBQD01000025">
    <property type="protein sequence ID" value="OCL31708.1"/>
    <property type="molecule type" value="Genomic_DNA"/>
</dbReference>
<evidence type="ECO:0000256" key="1">
    <source>
        <dbReference type="ARBA" id="ARBA00008324"/>
    </source>
</evidence>
<sequence length="136" mass="14306">MNATPDWLRDVHSPLDDRLGVVITELSPERVVGSMPVDGNQQPFGLLHGGASGVLVETLASMGAMAHGYPDRVGVGVDLNVTHVRAARAGHVTGTATAIHLGRSIATYRVDIVDDKGRLTATGRLTCHMIPARPAP</sequence>
<reference evidence="5" key="1">
    <citation type="submission" date="2016-07" db="EMBL/GenBank/DDBJ databases">
        <authorList>
            <person name="Florea S."/>
            <person name="Webb J.S."/>
            <person name="Jaromczyk J."/>
            <person name="Schardl C.L."/>
        </authorList>
    </citation>
    <scope>NUCLEOTIDE SEQUENCE [LARGE SCALE GENOMIC DNA]</scope>
    <source>
        <strain evidence="5">IPBSL-7</strain>
    </source>
</reference>
<dbReference type="Pfam" id="PF03061">
    <property type="entry name" value="4HBT"/>
    <property type="match status" value="1"/>
</dbReference>
<organism evidence="4 5">
    <name type="scientific">Tessaracoccus lapidicaptus</name>
    <dbReference type="NCBI Taxonomy" id="1427523"/>
    <lineage>
        <taxon>Bacteria</taxon>
        <taxon>Bacillati</taxon>
        <taxon>Actinomycetota</taxon>
        <taxon>Actinomycetes</taxon>
        <taxon>Propionibacteriales</taxon>
        <taxon>Propionibacteriaceae</taxon>
        <taxon>Tessaracoccus</taxon>
    </lineage>
</organism>
<dbReference type="InterPro" id="IPR003736">
    <property type="entry name" value="PAAI_dom"/>
</dbReference>
<keyword evidence="2" id="KW-0378">Hydrolase</keyword>
<dbReference type="InterPro" id="IPR029069">
    <property type="entry name" value="HotDog_dom_sf"/>
</dbReference>
<keyword evidence="5" id="KW-1185">Reference proteome</keyword>
<evidence type="ECO:0000313" key="5">
    <source>
        <dbReference type="Proteomes" id="UP000093501"/>
    </source>
</evidence>
<protein>
    <submittedName>
        <fullName evidence="4">Aromatic compound degradation protein PaaI</fullName>
    </submittedName>
</protein>
<evidence type="ECO:0000256" key="2">
    <source>
        <dbReference type="ARBA" id="ARBA00022801"/>
    </source>
</evidence>
<dbReference type="GO" id="GO:0061522">
    <property type="term" value="F:1,4-dihydroxy-2-naphthoyl-CoA thioesterase activity"/>
    <property type="evidence" value="ECO:0007669"/>
    <property type="project" value="TreeGrafter"/>
</dbReference>
<dbReference type="NCBIfam" id="TIGR00369">
    <property type="entry name" value="unchar_dom_1"/>
    <property type="match status" value="1"/>
</dbReference>
<dbReference type="AlphaFoldDB" id="A0A1C0AI59"/>